<dbReference type="EMBL" id="JARKIF010000035">
    <property type="protein sequence ID" value="KAJ7610399.1"/>
    <property type="molecule type" value="Genomic_DNA"/>
</dbReference>
<dbReference type="SUPFAM" id="SSF56349">
    <property type="entry name" value="DNA breaking-rejoining enzymes"/>
    <property type="match status" value="1"/>
</dbReference>
<evidence type="ECO:0000313" key="4">
    <source>
        <dbReference type="Proteomes" id="UP001221142"/>
    </source>
</evidence>
<evidence type="ECO:0000313" key="3">
    <source>
        <dbReference type="EMBL" id="KAJ7610399.1"/>
    </source>
</evidence>
<organism evidence="2 4">
    <name type="scientific">Roridomyces roridus</name>
    <dbReference type="NCBI Taxonomy" id="1738132"/>
    <lineage>
        <taxon>Eukaryota</taxon>
        <taxon>Fungi</taxon>
        <taxon>Dikarya</taxon>
        <taxon>Basidiomycota</taxon>
        <taxon>Agaricomycotina</taxon>
        <taxon>Agaricomycetes</taxon>
        <taxon>Agaricomycetidae</taxon>
        <taxon>Agaricales</taxon>
        <taxon>Marasmiineae</taxon>
        <taxon>Mycenaceae</taxon>
        <taxon>Roridomyces</taxon>
    </lineage>
</organism>
<comment type="caution">
    <text evidence="2">The sequence shown here is derived from an EMBL/GenBank/DDBJ whole genome shotgun (WGS) entry which is preliminary data.</text>
</comment>
<name>A0AAD7F5E0_9AGAR</name>
<keyword evidence="4" id="KW-1185">Reference proteome</keyword>
<gene>
    <name evidence="3" type="ORF">FB45DRAFT_761277</name>
    <name evidence="2" type="ORF">FB45DRAFT_775377</name>
</gene>
<dbReference type="GO" id="GO:0006310">
    <property type="term" value="P:DNA recombination"/>
    <property type="evidence" value="ECO:0007669"/>
    <property type="project" value="UniProtKB-KW"/>
</dbReference>
<dbReference type="GO" id="GO:0003677">
    <property type="term" value="F:DNA binding"/>
    <property type="evidence" value="ECO:0007669"/>
    <property type="project" value="InterPro"/>
</dbReference>
<dbReference type="AlphaFoldDB" id="A0AAD7F5E0"/>
<dbReference type="InterPro" id="IPR011010">
    <property type="entry name" value="DNA_brk_join_enz"/>
</dbReference>
<dbReference type="Proteomes" id="UP001221142">
    <property type="component" value="Unassembled WGS sequence"/>
</dbReference>
<evidence type="ECO:0000256" key="1">
    <source>
        <dbReference type="ARBA" id="ARBA00023172"/>
    </source>
</evidence>
<keyword evidence="1" id="KW-0233">DNA recombination</keyword>
<evidence type="ECO:0008006" key="5">
    <source>
        <dbReference type="Google" id="ProtNLM"/>
    </source>
</evidence>
<protein>
    <recommendedName>
        <fullName evidence="5">Tyr recombinase domain-containing protein</fullName>
    </recommendedName>
</protein>
<dbReference type="Gene3D" id="1.10.443.10">
    <property type="entry name" value="Intergrase catalytic core"/>
    <property type="match status" value="1"/>
</dbReference>
<dbReference type="EMBL" id="JARKIF010000262">
    <property type="protein sequence ID" value="KAJ7602151.1"/>
    <property type="molecule type" value="Genomic_DNA"/>
</dbReference>
<dbReference type="GO" id="GO:0015074">
    <property type="term" value="P:DNA integration"/>
    <property type="evidence" value="ECO:0007669"/>
    <property type="project" value="InterPro"/>
</dbReference>
<accession>A0AAD7F5E0</accession>
<sequence>MDIAELQGVLAEASKGVTEDTDKEYKRQVSIHLAIARLTDFRLMNKCREYLISVKLIKPGDAFFTKNPGDLTPLCICLWIMSECDEINPDGTAKPHTETRNGYVHAQKMRAAMTYAFGRIHGLGSLTWHRSEVSGRMMGNPSVSDTVAIYMTSLRRRKVRAGQTATSSRAITAEIIRELYNYNHQPDVGDIKSYTPGRRSAPKKDHEWAGGRMRRLLQCTYVLAFLCLLRFDEVLKIRLEDIQFVTPTCVKLTLPFRKTHQFGNVQPFYLYLLPEPLAYLCPVRALAEWLEVLGAAGVDEGYLFRKIGAGDRISVNNEHMVRVNLSDIWMR</sequence>
<dbReference type="InterPro" id="IPR013762">
    <property type="entry name" value="Integrase-like_cat_sf"/>
</dbReference>
<reference evidence="2" key="1">
    <citation type="submission" date="2023-03" db="EMBL/GenBank/DDBJ databases">
        <title>Massive genome expansion in bonnet fungi (Mycena s.s.) driven by repeated elements and novel gene families across ecological guilds.</title>
        <authorList>
            <consortium name="Lawrence Berkeley National Laboratory"/>
            <person name="Harder C.B."/>
            <person name="Miyauchi S."/>
            <person name="Viragh M."/>
            <person name="Kuo A."/>
            <person name="Thoen E."/>
            <person name="Andreopoulos B."/>
            <person name="Lu D."/>
            <person name="Skrede I."/>
            <person name="Drula E."/>
            <person name="Henrissat B."/>
            <person name="Morin E."/>
            <person name="Kohler A."/>
            <person name="Barry K."/>
            <person name="LaButti K."/>
            <person name="Morin E."/>
            <person name="Salamov A."/>
            <person name="Lipzen A."/>
            <person name="Mereny Z."/>
            <person name="Hegedus B."/>
            <person name="Baldrian P."/>
            <person name="Stursova M."/>
            <person name="Weitz H."/>
            <person name="Taylor A."/>
            <person name="Grigoriev I.V."/>
            <person name="Nagy L.G."/>
            <person name="Martin F."/>
            <person name="Kauserud H."/>
        </authorList>
    </citation>
    <scope>NUCLEOTIDE SEQUENCE</scope>
    <source>
        <strain evidence="2">9284</strain>
    </source>
</reference>
<proteinExistence type="predicted"/>
<evidence type="ECO:0000313" key="2">
    <source>
        <dbReference type="EMBL" id="KAJ7602151.1"/>
    </source>
</evidence>